<dbReference type="SMART" id="SM00014">
    <property type="entry name" value="acidPPc"/>
    <property type="match status" value="1"/>
</dbReference>
<keyword evidence="2" id="KW-1003">Cell membrane</keyword>
<dbReference type="Proteomes" id="UP001347146">
    <property type="component" value="Unassembled WGS sequence"/>
</dbReference>
<comment type="caution">
    <text evidence="8">The sequence shown here is derived from an EMBL/GenBank/DDBJ whole genome shotgun (WGS) entry which is preliminary data.</text>
</comment>
<keyword evidence="3" id="KW-0812">Transmembrane</keyword>
<evidence type="ECO:0000256" key="1">
    <source>
        <dbReference type="ARBA" id="ARBA00004651"/>
    </source>
</evidence>
<evidence type="ECO:0000256" key="5">
    <source>
        <dbReference type="ARBA" id="ARBA00022989"/>
    </source>
</evidence>
<feature type="domain" description="Phosphatidic acid phosphatase type 2/haloperoxidase" evidence="7">
    <location>
        <begin position="78"/>
        <end position="185"/>
    </location>
</feature>
<dbReference type="RefSeq" id="WP_330434230.1">
    <property type="nucleotide sequence ID" value="NZ_JAZDUF010000005.1"/>
</dbReference>
<keyword evidence="6" id="KW-0472">Membrane</keyword>
<keyword evidence="9" id="KW-1185">Reference proteome</keyword>
<organism evidence="8 9">
    <name type="scientific">Gordonia sesuvii</name>
    <dbReference type="NCBI Taxonomy" id="3116777"/>
    <lineage>
        <taxon>Bacteria</taxon>
        <taxon>Bacillati</taxon>
        <taxon>Actinomycetota</taxon>
        <taxon>Actinomycetes</taxon>
        <taxon>Mycobacteriales</taxon>
        <taxon>Gordoniaceae</taxon>
        <taxon>Gordonia</taxon>
    </lineage>
</organism>
<evidence type="ECO:0000313" key="9">
    <source>
        <dbReference type="Proteomes" id="UP001347146"/>
    </source>
</evidence>
<evidence type="ECO:0000256" key="6">
    <source>
        <dbReference type="ARBA" id="ARBA00023136"/>
    </source>
</evidence>
<dbReference type="InterPro" id="IPR000326">
    <property type="entry name" value="PAP2/HPO"/>
</dbReference>
<dbReference type="PANTHER" id="PTHR14969:SF62">
    <property type="entry name" value="DECAPRENYLPHOSPHORYL-5-PHOSPHORIBOSE PHOSPHATASE RV3807C-RELATED"/>
    <property type="match status" value="1"/>
</dbReference>
<evidence type="ECO:0000259" key="7">
    <source>
        <dbReference type="SMART" id="SM00014"/>
    </source>
</evidence>
<protein>
    <submittedName>
        <fullName evidence="8">Phosphatase PAP2 family protein</fullName>
    </submittedName>
</protein>
<keyword evidence="5" id="KW-1133">Transmembrane helix</keyword>
<evidence type="ECO:0000313" key="8">
    <source>
        <dbReference type="EMBL" id="MEE3852240.1"/>
    </source>
</evidence>
<dbReference type="Gene3D" id="1.20.144.10">
    <property type="entry name" value="Phosphatidic acid phosphatase type 2/haloperoxidase"/>
    <property type="match status" value="1"/>
</dbReference>
<name>A0ABU7MGJ3_9ACTN</name>
<evidence type="ECO:0000256" key="3">
    <source>
        <dbReference type="ARBA" id="ARBA00022692"/>
    </source>
</evidence>
<evidence type="ECO:0000256" key="2">
    <source>
        <dbReference type="ARBA" id="ARBA00022475"/>
    </source>
</evidence>
<dbReference type="Pfam" id="PF01569">
    <property type="entry name" value="PAP2"/>
    <property type="match status" value="1"/>
</dbReference>
<evidence type="ECO:0000256" key="4">
    <source>
        <dbReference type="ARBA" id="ARBA00022801"/>
    </source>
</evidence>
<comment type="subcellular location">
    <subcellularLocation>
        <location evidence="1">Cell membrane</location>
        <topology evidence="1">Multi-pass membrane protein</topology>
    </subcellularLocation>
</comment>
<reference evidence="8 9" key="1">
    <citation type="submission" date="2024-01" db="EMBL/GenBank/DDBJ databases">
        <title>Draft genome sequence of Gordonia sp. LSe1-13.</title>
        <authorList>
            <person name="Suphannarot A."/>
            <person name="Mingma R."/>
        </authorList>
    </citation>
    <scope>NUCLEOTIDE SEQUENCE [LARGE SCALE GENOMIC DNA]</scope>
    <source>
        <strain evidence="8 9">LSe1-13</strain>
    </source>
</reference>
<sequence length="198" mass="20005">MSSESTESVQTPVVIPPATGEVAALLAVQRVVADRPGVVSAARGMSHFGEHSLGWLAVAGAGALVARRRGDSTAVRHWAEAGVGAFGAHAASVIIKRVVRRKRPHDERIAVGVSTPSKLSFPSSHATSTTAAAILIGRAAGLPPAALPAVLVPPMLLSRLVLGVHYPTDVLAGAAIGAASAAAVVAGDRLFATNVATR</sequence>
<keyword evidence="4" id="KW-0378">Hydrolase</keyword>
<gene>
    <name evidence="8" type="ORF">VZC37_18010</name>
</gene>
<accession>A0ABU7MGJ3</accession>
<dbReference type="PANTHER" id="PTHR14969">
    <property type="entry name" value="SPHINGOSINE-1-PHOSPHATE PHOSPHOHYDROLASE"/>
    <property type="match status" value="1"/>
</dbReference>
<dbReference type="InterPro" id="IPR036938">
    <property type="entry name" value="PAP2/HPO_sf"/>
</dbReference>
<dbReference type="SUPFAM" id="SSF48317">
    <property type="entry name" value="Acid phosphatase/Vanadium-dependent haloperoxidase"/>
    <property type="match status" value="1"/>
</dbReference>
<dbReference type="EMBL" id="JAZDUF010000005">
    <property type="protein sequence ID" value="MEE3852240.1"/>
    <property type="molecule type" value="Genomic_DNA"/>
</dbReference>
<proteinExistence type="predicted"/>